<gene>
    <name evidence="1" type="ORF">QQX03_02210</name>
</gene>
<dbReference type="EMBL" id="CP127221">
    <property type="protein sequence ID" value="WIW95942.1"/>
    <property type="molecule type" value="Genomic_DNA"/>
</dbReference>
<keyword evidence="2" id="KW-1185">Reference proteome</keyword>
<dbReference type="SUPFAM" id="SSF53756">
    <property type="entry name" value="UDP-Glycosyltransferase/glycogen phosphorylase"/>
    <property type="match status" value="1"/>
</dbReference>
<proteinExistence type="predicted"/>
<dbReference type="AlphaFoldDB" id="A0A9Y2B390"/>
<accession>A0A9Y2B390</accession>
<dbReference type="Gene3D" id="3.40.50.2000">
    <property type="entry name" value="Glycogen Phosphorylase B"/>
    <property type="match status" value="1"/>
</dbReference>
<name>A0A9Y2B390_9SPHN</name>
<organism evidence="1 2">
    <name type="scientific">Altererythrobacter rubellus</name>
    <dbReference type="NCBI Taxonomy" id="2173831"/>
    <lineage>
        <taxon>Bacteria</taxon>
        <taxon>Pseudomonadati</taxon>
        <taxon>Pseudomonadota</taxon>
        <taxon>Alphaproteobacteria</taxon>
        <taxon>Sphingomonadales</taxon>
        <taxon>Erythrobacteraceae</taxon>
        <taxon>Altererythrobacter</taxon>
    </lineage>
</organism>
<evidence type="ECO:0000313" key="1">
    <source>
        <dbReference type="EMBL" id="WIW95942.1"/>
    </source>
</evidence>
<dbReference type="Proteomes" id="UP001231445">
    <property type="component" value="Chromosome"/>
</dbReference>
<dbReference type="RefSeq" id="WP_285976254.1">
    <property type="nucleotide sequence ID" value="NZ_CP127221.1"/>
</dbReference>
<evidence type="ECO:0000313" key="2">
    <source>
        <dbReference type="Proteomes" id="UP001231445"/>
    </source>
</evidence>
<protein>
    <submittedName>
        <fullName evidence="1">Uncharacterized protein</fullName>
    </submittedName>
</protein>
<sequence>MAFVLACRKNAVPVIEVQHGVQGEMHPAYAAWPSPQDGNAHMLLPDFFWVWSEWEASVIGRWASGTSHHTIIGGNPWNEIWSDGSRWGGVGEALLSARTLKDRSKGKPIVLVTLQYGFAPEQQLLPLAQLMRLASSEMAFWVRLHPSMHMRRAEIRELLASSGEFELDYATDIPLPALLQYADVHLTHSSSSVIEAAQAGVPSVLTATYGAEIFYPLLESGVARLETGNAQAVASALINMAAQRHSRRSNVYGSNEQLKKCFQFIYSTNQSNN</sequence>
<dbReference type="KEGG" id="arue:QQX03_02210"/>
<reference evidence="1 2" key="1">
    <citation type="submission" date="2023-06" db="EMBL/GenBank/DDBJ databases">
        <title>Altererythrobacter rubellus NBRC 112769 genome.</title>
        <authorList>
            <person name="Zhang K."/>
        </authorList>
    </citation>
    <scope>NUCLEOTIDE SEQUENCE [LARGE SCALE GENOMIC DNA]</scope>
    <source>
        <strain evidence="1 2">NBRC 112769</strain>
    </source>
</reference>